<protein>
    <submittedName>
        <fullName evidence="1">Uncharacterized protein</fullName>
    </submittedName>
</protein>
<gene>
    <name evidence="1" type="ORF">C6V80_09685</name>
</gene>
<dbReference type="EMBL" id="CP027432">
    <property type="protein sequence ID" value="QDD68111.1"/>
    <property type="molecule type" value="Genomic_DNA"/>
</dbReference>
<reference evidence="1" key="1">
    <citation type="submission" date="2019-06" db="EMBL/GenBank/DDBJ databases">
        <title>A comparative analysis of the Nautiliaceae.</title>
        <authorList>
            <person name="Grosche A."/>
            <person name="Smedile F."/>
            <person name="Vetriani C."/>
        </authorList>
    </citation>
    <scope>NUCLEOTIDE SEQUENCE</scope>
    <source>
        <strain evidence="1">TB6</strain>
    </source>
</reference>
<keyword evidence="2" id="KW-1185">Reference proteome</keyword>
<evidence type="ECO:0000313" key="1">
    <source>
        <dbReference type="EMBL" id="QDD68111.1"/>
    </source>
</evidence>
<name>A0ABX5VWR7_9BACT</name>
<sequence>MKMEIELQIKKNCEIPNLKPDFSFTDAKLKVYDNELFFKNKKYKMYLLDQFPETLEEEEDIKLKIIDNEFCRLKEENKYIKFLQIIFKKNSSQAKLFDLGTDFSDIEICLDKINRMDQIDKYIILNLYKNFFNSNIYHINDEILFNFFIKGFLREAISGIIYFDNIDIFISYGYDMVLPIYINSEEKLIKYKKKANEFGLFIRR</sequence>
<proteinExistence type="predicted"/>
<accession>A0ABX5VWR7</accession>
<evidence type="ECO:0000313" key="2">
    <source>
        <dbReference type="Proteomes" id="UP000298805"/>
    </source>
</evidence>
<organism evidence="1 2">
    <name type="scientific">Caminibacter pacificus</name>
    <dbReference type="NCBI Taxonomy" id="1424653"/>
    <lineage>
        <taxon>Bacteria</taxon>
        <taxon>Pseudomonadati</taxon>
        <taxon>Campylobacterota</taxon>
        <taxon>Epsilonproteobacteria</taxon>
        <taxon>Nautiliales</taxon>
        <taxon>Nautiliaceae</taxon>
        <taxon>Caminibacter</taxon>
    </lineage>
</organism>
<dbReference type="Proteomes" id="UP000298805">
    <property type="component" value="Chromosome"/>
</dbReference>